<comment type="caution">
    <text evidence="9">The sequence shown here is derived from an EMBL/GenBank/DDBJ whole genome shotgun (WGS) entry which is preliminary data.</text>
</comment>
<evidence type="ECO:0000256" key="5">
    <source>
        <dbReference type="ARBA" id="ARBA00023163"/>
    </source>
</evidence>
<dbReference type="PANTHER" id="PTHR39117">
    <property type="entry name" value="MEDIATOR OF RNA POLYMERASE II TRANSCRIPTION SUBUNIT 28"/>
    <property type="match status" value="1"/>
</dbReference>
<keyword evidence="5" id="KW-0804">Transcription</keyword>
<feature type="region of interest" description="Disordered" evidence="8">
    <location>
        <begin position="1"/>
        <end position="38"/>
    </location>
</feature>
<dbReference type="InterPro" id="IPR034456">
    <property type="entry name" value="MED28"/>
</dbReference>
<sequence length="157" mass="17913">MDYKPQPPASSEPSPSPSDRPPGITSPETPSNSQNHEIEDIMACVTALEAALLPCLPARELQAIDRSPHPSHQIDVERHARDFMEAAKKLQLYFMGLKREDHAPTRAESLKKQEIAVMEEELKTKEELIKKHTRLIEESQKLVKEHIEKHRVELEKV</sequence>
<comment type="subcellular location">
    <subcellularLocation>
        <location evidence="1">Nucleus</location>
    </subcellularLocation>
</comment>
<evidence type="ECO:0008006" key="11">
    <source>
        <dbReference type="Google" id="ProtNLM"/>
    </source>
</evidence>
<keyword evidence="3" id="KW-0805">Transcription regulation</keyword>
<feature type="compositionally biased region" description="Pro residues" evidence="8">
    <location>
        <begin position="1"/>
        <end position="20"/>
    </location>
</feature>
<comment type="similarity">
    <text evidence="2">Belongs to the Mediator complex subunit 28 family.</text>
</comment>
<accession>A0A6D2HSF2</accession>
<dbReference type="OrthoDB" id="1885414at2759"/>
<dbReference type="EMBL" id="CACVBM020000444">
    <property type="protein sequence ID" value="CAA7019159.1"/>
    <property type="molecule type" value="Genomic_DNA"/>
</dbReference>
<feature type="compositionally biased region" description="Polar residues" evidence="8">
    <location>
        <begin position="26"/>
        <end position="35"/>
    </location>
</feature>
<dbReference type="InterPro" id="IPR021640">
    <property type="entry name" value="Mediator_Med28"/>
</dbReference>
<proteinExistence type="inferred from homology"/>
<dbReference type="PANTHER" id="PTHR39117:SF1">
    <property type="entry name" value="MEDIATOR OF RNA POLYMERASE II TRANSCRIPTION SUBUNIT 28"/>
    <property type="match status" value="1"/>
</dbReference>
<dbReference type="Proteomes" id="UP000467841">
    <property type="component" value="Unassembled WGS sequence"/>
</dbReference>
<organism evidence="9 10">
    <name type="scientific">Microthlaspi erraticum</name>
    <dbReference type="NCBI Taxonomy" id="1685480"/>
    <lineage>
        <taxon>Eukaryota</taxon>
        <taxon>Viridiplantae</taxon>
        <taxon>Streptophyta</taxon>
        <taxon>Embryophyta</taxon>
        <taxon>Tracheophyta</taxon>
        <taxon>Spermatophyta</taxon>
        <taxon>Magnoliopsida</taxon>
        <taxon>eudicotyledons</taxon>
        <taxon>Gunneridae</taxon>
        <taxon>Pentapetalae</taxon>
        <taxon>rosids</taxon>
        <taxon>malvids</taxon>
        <taxon>Brassicales</taxon>
        <taxon>Brassicaceae</taxon>
        <taxon>Coluteocarpeae</taxon>
        <taxon>Microthlaspi</taxon>
    </lineage>
</organism>
<dbReference type="Pfam" id="PF11594">
    <property type="entry name" value="Med28"/>
    <property type="match status" value="1"/>
</dbReference>
<keyword evidence="6" id="KW-0539">Nucleus</keyword>
<evidence type="ECO:0000256" key="7">
    <source>
        <dbReference type="SAM" id="Coils"/>
    </source>
</evidence>
<evidence type="ECO:0000256" key="6">
    <source>
        <dbReference type="ARBA" id="ARBA00023242"/>
    </source>
</evidence>
<evidence type="ECO:0000256" key="2">
    <source>
        <dbReference type="ARBA" id="ARBA00005571"/>
    </source>
</evidence>
<dbReference type="GO" id="GO:0016592">
    <property type="term" value="C:mediator complex"/>
    <property type="evidence" value="ECO:0007669"/>
    <property type="project" value="InterPro"/>
</dbReference>
<feature type="coiled-coil region" evidence="7">
    <location>
        <begin position="115"/>
        <end position="149"/>
    </location>
</feature>
<keyword evidence="4 7" id="KW-0175">Coiled coil</keyword>
<protein>
    <recommendedName>
        <fullName evidence="11">Mediator of RNA polymerase II transcription subunit 28</fullName>
    </recommendedName>
</protein>
<evidence type="ECO:0000256" key="4">
    <source>
        <dbReference type="ARBA" id="ARBA00023054"/>
    </source>
</evidence>
<evidence type="ECO:0000256" key="3">
    <source>
        <dbReference type="ARBA" id="ARBA00023015"/>
    </source>
</evidence>
<evidence type="ECO:0000256" key="8">
    <source>
        <dbReference type="SAM" id="MobiDB-lite"/>
    </source>
</evidence>
<evidence type="ECO:0000313" key="10">
    <source>
        <dbReference type="Proteomes" id="UP000467841"/>
    </source>
</evidence>
<evidence type="ECO:0000256" key="1">
    <source>
        <dbReference type="ARBA" id="ARBA00004123"/>
    </source>
</evidence>
<name>A0A6D2HSF2_9BRAS</name>
<evidence type="ECO:0000313" key="9">
    <source>
        <dbReference type="EMBL" id="CAA7019159.1"/>
    </source>
</evidence>
<reference evidence="9" key="1">
    <citation type="submission" date="2020-01" db="EMBL/GenBank/DDBJ databases">
        <authorList>
            <person name="Mishra B."/>
        </authorList>
    </citation>
    <scope>NUCLEOTIDE SEQUENCE [LARGE SCALE GENOMIC DNA]</scope>
</reference>
<gene>
    <name evidence="9" type="ORF">MERR_LOCUS6394</name>
</gene>
<keyword evidence="10" id="KW-1185">Reference proteome</keyword>
<dbReference type="AlphaFoldDB" id="A0A6D2HSF2"/>
<dbReference type="GO" id="GO:0006355">
    <property type="term" value="P:regulation of DNA-templated transcription"/>
    <property type="evidence" value="ECO:0007669"/>
    <property type="project" value="InterPro"/>
</dbReference>